<dbReference type="Gene3D" id="1.25.10.10">
    <property type="entry name" value="Leucine-rich Repeat Variant"/>
    <property type="match status" value="1"/>
</dbReference>
<evidence type="ECO:0000313" key="1">
    <source>
        <dbReference type="EMBL" id="CAE2333989.1"/>
    </source>
</evidence>
<name>A0A7S4PG74_GUITH</name>
<dbReference type="AlphaFoldDB" id="A0A7S4PG74"/>
<evidence type="ECO:0008006" key="2">
    <source>
        <dbReference type="Google" id="ProtNLM"/>
    </source>
</evidence>
<reference evidence="1" key="1">
    <citation type="submission" date="2021-01" db="EMBL/GenBank/DDBJ databases">
        <authorList>
            <person name="Corre E."/>
            <person name="Pelletier E."/>
            <person name="Niang G."/>
            <person name="Scheremetjew M."/>
            <person name="Finn R."/>
            <person name="Kale V."/>
            <person name="Holt S."/>
            <person name="Cochrane G."/>
            <person name="Meng A."/>
            <person name="Brown T."/>
            <person name="Cohen L."/>
        </authorList>
    </citation>
    <scope>NUCLEOTIDE SEQUENCE</scope>
    <source>
        <strain evidence="1">CCMP 2712</strain>
    </source>
</reference>
<sequence>MLVTVSQQEEDRKSVLAIEEVGAFAVSWMQGLKVDGNEQRQGLELLSISSSILDERAMAMDALTVLKYLSEDEQRRREIAARGGIEATVKVMRDCHEYPRAQAAGLRVLVNLSQEKQGVRKMCAA</sequence>
<organism evidence="1">
    <name type="scientific">Guillardia theta</name>
    <name type="common">Cryptophyte</name>
    <name type="synonym">Cryptomonas phi</name>
    <dbReference type="NCBI Taxonomy" id="55529"/>
    <lineage>
        <taxon>Eukaryota</taxon>
        <taxon>Cryptophyceae</taxon>
        <taxon>Pyrenomonadales</taxon>
        <taxon>Geminigeraceae</taxon>
        <taxon>Guillardia</taxon>
    </lineage>
</organism>
<dbReference type="InterPro" id="IPR011989">
    <property type="entry name" value="ARM-like"/>
</dbReference>
<accession>A0A7S4PG74</accession>
<gene>
    <name evidence="1" type="ORF">GTHE00462_LOCUS34973</name>
</gene>
<proteinExistence type="predicted"/>
<protein>
    <recommendedName>
        <fullName evidence="2">Armadillo repeat-containing domain-containing protein</fullName>
    </recommendedName>
</protein>
<dbReference type="EMBL" id="HBKN01044687">
    <property type="protein sequence ID" value="CAE2333989.1"/>
    <property type="molecule type" value="Transcribed_RNA"/>
</dbReference>